<accession>A0A914KUJ7</accession>
<sequence>MPLSSELKYFLHLIAFICWISLVEIFYGVLSFDFFRKSGNDFEDFGEDFNPIERYGTIVTILLYLIRLVSLLVLPQCICNSLGLVLFNGFKDKIKLKSTPLFAPFICFRVVTKGNFPELVKVCKYLSFISFLNAGDGIQCGILRDLAPTIPRFFVCIFWVVGLIPLGKQAIVLRITKISGHPGFDDFEHLSLCGTLGSAMNLEKNLQTCHEAGLESFIFEVVTDKSVNLPHCNRVREVVVPLDYRTKTGAKFKSRALQYCLEDKVNIFGDDDWIVHLDEETLLSVNSLNGILNFCEDGKHHFGQGVITYAQGEIVNWLTTLSDSFRVADDMGKLRFQFKVFHKPLFGWKGSFVVTNAGAEKKVSFDHGPEGSIAEDCFFSMVAFRDGYSFDFIEGEMHEKSPFTFWDFLQQRRRWLQGIFLTVHSKYIPFRCKFLLASSLYAWVTLPLTTLQIFLNPLLPLPKAFVLDFLVAFVGAVNLYMYIFGVIKSFSHKYRNNSWRLLIYTLAALVAIPFNIWIENMAVLMGICSNKFEFYVVNKDTRLINSQIV</sequence>
<dbReference type="AlphaFoldDB" id="A0A914KUJ7"/>
<comment type="pathway">
    <text evidence="1">Protein modification; protein glycosylation.</text>
</comment>
<evidence type="ECO:0000256" key="2">
    <source>
        <dbReference type="ARBA" id="ARBA00006739"/>
    </source>
</evidence>
<evidence type="ECO:0000256" key="4">
    <source>
        <dbReference type="ARBA" id="ARBA00022679"/>
    </source>
</evidence>
<dbReference type="GO" id="GO:0005737">
    <property type="term" value="C:cytoplasm"/>
    <property type="evidence" value="ECO:0007669"/>
    <property type="project" value="TreeGrafter"/>
</dbReference>
<feature type="transmembrane region" description="Helical" evidence="8">
    <location>
        <begin position="61"/>
        <end position="87"/>
    </location>
</feature>
<reference evidence="11" key="1">
    <citation type="submission" date="2022-11" db="UniProtKB">
        <authorList>
            <consortium name="WormBaseParasite"/>
        </authorList>
    </citation>
    <scope>IDENTIFICATION</scope>
</reference>
<evidence type="ECO:0000256" key="8">
    <source>
        <dbReference type="SAM" id="Phobius"/>
    </source>
</evidence>
<evidence type="ECO:0000256" key="5">
    <source>
        <dbReference type="ARBA" id="ARBA00071758"/>
    </source>
</evidence>
<dbReference type="Proteomes" id="UP000887563">
    <property type="component" value="Unplaced"/>
</dbReference>
<dbReference type="Pfam" id="PF13632">
    <property type="entry name" value="Glyco_trans_2_3"/>
    <property type="match status" value="1"/>
</dbReference>
<feature type="transmembrane region" description="Helical" evidence="8">
    <location>
        <begin position="9"/>
        <end position="30"/>
    </location>
</feature>
<keyword evidence="8" id="KW-0472">Membrane</keyword>
<name>A0A914KUJ7_MELIC</name>
<protein>
    <recommendedName>
        <fullName evidence="5">Beta-1,4-mannosyltransferase bre-3</fullName>
    </recommendedName>
    <alternativeName>
        <fullName evidence="6">Bacillus thuringiensis toxin-resistant protein 3</fullName>
    </alternativeName>
</protein>
<dbReference type="GO" id="GO:0019187">
    <property type="term" value="F:beta-1,4-mannosyltransferase activity"/>
    <property type="evidence" value="ECO:0007669"/>
    <property type="project" value="InterPro"/>
</dbReference>
<keyword evidence="7" id="KW-0978">Insecticide resistance</keyword>
<dbReference type="PANTHER" id="PTHR16779">
    <property type="entry name" value="BETA-1,4-MANNOSYLTRANSFERASE EGH"/>
    <property type="match status" value="1"/>
</dbReference>
<keyword evidence="8" id="KW-0812">Transmembrane</keyword>
<proteinExistence type="inferred from homology"/>
<evidence type="ECO:0000256" key="3">
    <source>
        <dbReference type="ARBA" id="ARBA00022676"/>
    </source>
</evidence>
<keyword evidence="4" id="KW-0808">Transferase</keyword>
<dbReference type="InterPro" id="IPR029044">
    <property type="entry name" value="Nucleotide-diphossugar_trans"/>
</dbReference>
<dbReference type="PANTHER" id="PTHR16779:SF1">
    <property type="entry name" value="BETA-1,4-MANNOSYLTRANSFERASE EGH"/>
    <property type="match status" value="1"/>
</dbReference>
<feature type="transmembrane region" description="Helical" evidence="8">
    <location>
        <begin position="434"/>
        <end position="455"/>
    </location>
</feature>
<comment type="similarity">
    <text evidence="2">Belongs to the glycosyltransferase 2 family.</text>
</comment>
<keyword evidence="8" id="KW-1133">Transmembrane helix</keyword>
<dbReference type="FunFam" id="3.90.550.10:FF:000175">
    <property type="entry name" value="Beta-1,4-mannosyltransferase bre-3"/>
    <property type="match status" value="1"/>
</dbReference>
<dbReference type="SUPFAM" id="SSF53448">
    <property type="entry name" value="Nucleotide-diphospho-sugar transferases"/>
    <property type="match status" value="1"/>
</dbReference>
<feature type="domain" description="Glycosyltransferase 2-like" evidence="9">
    <location>
        <begin position="273"/>
        <end position="484"/>
    </location>
</feature>
<evidence type="ECO:0000259" key="9">
    <source>
        <dbReference type="Pfam" id="PF13632"/>
    </source>
</evidence>
<organism evidence="10 11">
    <name type="scientific">Meloidogyne incognita</name>
    <name type="common">Southern root-knot nematode worm</name>
    <name type="synonym">Oxyuris incognita</name>
    <dbReference type="NCBI Taxonomy" id="6306"/>
    <lineage>
        <taxon>Eukaryota</taxon>
        <taxon>Metazoa</taxon>
        <taxon>Ecdysozoa</taxon>
        <taxon>Nematoda</taxon>
        <taxon>Chromadorea</taxon>
        <taxon>Rhabditida</taxon>
        <taxon>Tylenchina</taxon>
        <taxon>Tylenchomorpha</taxon>
        <taxon>Tylenchoidea</taxon>
        <taxon>Meloidogynidae</taxon>
        <taxon>Meloidogyninae</taxon>
        <taxon>Meloidogyne</taxon>
        <taxon>Meloidogyne incognita group</taxon>
    </lineage>
</organism>
<keyword evidence="3" id="KW-0328">Glycosyltransferase</keyword>
<evidence type="ECO:0000256" key="7">
    <source>
        <dbReference type="ARBA" id="ARBA00084120"/>
    </source>
</evidence>
<dbReference type="InterPro" id="IPR027389">
    <property type="entry name" value="B_mannosylTrfase_Bre-3/Egh"/>
</dbReference>
<dbReference type="WBParaSite" id="Minc3s00121g05225">
    <property type="protein sequence ID" value="Minc3s00121g05225"/>
    <property type="gene ID" value="Minc3s00121g05225"/>
</dbReference>
<evidence type="ECO:0000313" key="11">
    <source>
        <dbReference type="WBParaSite" id="Minc3s00121g05225"/>
    </source>
</evidence>
<feature type="transmembrane region" description="Helical" evidence="8">
    <location>
        <begin position="467"/>
        <end position="487"/>
    </location>
</feature>
<evidence type="ECO:0000313" key="10">
    <source>
        <dbReference type="Proteomes" id="UP000887563"/>
    </source>
</evidence>
<dbReference type="InterPro" id="IPR001173">
    <property type="entry name" value="Glyco_trans_2-like"/>
</dbReference>
<evidence type="ECO:0000256" key="6">
    <source>
        <dbReference type="ARBA" id="ARBA00077352"/>
    </source>
</evidence>
<keyword evidence="10" id="KW-1185">Reference proteome</keyword>
<evidence type="ECO:0000256" key="1">
    <source>
        <dbReference type="ARBA" id="ARBA00004922"/>
    </source>
</evidence>
<feature type="transmembrane region" description="Helical" evidence="8">
    <location>
        <begin position="499"/>
        <end position="518"/>
    </location>
</feature>